<keyword evidence="1" id="KW-0812">Transmembrane</keyword>
<evidence type="ECO:0000313" key="3">
    <source>
        <dbReference type="Proteomes" id="UP000002217"/>
    </source>
</evidence>
<dbReference type="KEGG" id="dae:Dtox_2762"/>
<dbReference type="STRING" id="485916.Dtox_2762"/>
<reference evidence="2 3" key="1">
    <citation type="journal article" date="2009" name="Stand. Genomic Sci.">
        <title>Complete genome sequence of Desulfotomaculum acetoxidans type strain (5575).</title>
        <authorList>
            <person name="Spring S."/>
            <person name="Lapidus A."/>
            <person name="Schroder M."/>
            <person name="Gleim D."/>
            <person name="Sims D."/>
            <person name="Meincke L."/>
            <person name="Glavina Del Rio T."/>
            <person name="Tice H."/>
            <person name="Copeland A."/>
            <person name="Cheng J.F."/>
            <person name="Lucas S."/>
            <person name="Chen F."/>
            <person name="Nolan M."/>
            <person name="Bruce D."/>
            <person name="Goodwin L."/>
            <person name="Pitluck S."/>
            <person name="Ivanova N."/>
            <person name="Mavromatis K."/>
            <person name="Mikhailova N."/>
            <person name="Pati A."/>
            <person name="Chen A."/>
            <person name="Palaniappan K."/>
            <person name="Land M."/>
            <person name="Hauser L."/>
            <person name="Chang Y.J."/>
            <person name="Jeffries C.D."/>
            <person name="Chain P."/>
            <person name="Saunders E."/>
            <person name="Brettin T."/>
            <person name="Detter J.C."/>
            <person name="Goker M."/>
            <person name="Bristow J."/>
            <person name="Eisen J.A."/>
            <person name="Markowitz V."/>
            <person name="Hugenholtz P."/>
            <person name="Kyrpides N.C."/>
            <person name="Klenk H.P."/>
            <person name="Han C."/>
        </authorList>
    </citation>
    <scope>NUCLEOTIDE SEQUENCE [LARGE SCALE GENOMIC DNA]</scope>
    <source>
        <strain evidence="3">ATCC 49208 / DSM 771 / VKM B-1644</strain>
    </source>
</reference>
<keyword evidence="1" id="KW-0472">Membrane</keyword>
<accession>C8W1R4</accession>
<gene>
    <name evidence="2" type="ordered locus">Dtox_2762</name>
</gene>
<protein>
    <submittedName>
        <fullName evidence="2">Uncharacterized protein</fullName>
    </submittedName>
</protein>
<dbReference type="EMBL" id="CP001720">
    <property type="protein sequence ID" value="ACV63535.1"/>
    <property type="molecule type" value="Genomic_DNA"/>
</dbReference>
<dbReference type="HOGENOM" id="CLU_2971960_0_0_9"/>
<dbReference type="RefSeq" id="WP_015758228.1">
    <property type="nucleotide sequence ID" value="NC_013216.1"/>
</dbReference>
<name>C8W1R4_DESAS</name>
<dbReference type="AlphaFoldDB" id="C8W1R4"/>
<organism evidence="2 3">
    <name type="scientific">Desulfofarcimen acetoxidans (strain ATCC 49208 / DSM 771 / KCTC 5769 / VKM B-1644 / 5575)</name>
    <name type="common">Desulfotomaculum acetoxidans</name>
    <dbReference type="NCBI Taxonomy" id="485916"/>
    <lineage>
        <taxon>Bacteria</taxon>
        <taxon>Bacillati</taxon>
        <taxon>Bacillota</taxon>
        <taxon>Clostridia</taxon>
        <taxon>Eubacteriales</taxon>
        <taxon>Peptococcaceae</taxon>
        <taxon>Desulfofarcimen</taxon>
    </lineage>
</organism>
<dbReference type="Proteomes" id="UP000002217">
    <property type="component" value="Chromosome"/>
</dbReference>
<keyword evidence="1" id="KW-1133">Transmembrane helix</keyword>
<evidence type="ECO:0000256" key="1">
    <source>
        <dbReference type="SAM" id="Phobius"/>
    </source>
</evidence>
<feature type="transmembrane region" description="Helical" evidence="1">
    <location>
        <begin position="32"/>
        <end position="53"/>
    </location>
</feature>
<keyword evidence="3" id="KW-1185">Reference proteome</keyword>
<evidence type="ECO:0000313" key="2">
    <source>
        <dbReference type="EMBL" id="ACV63535.1"/>
    </source>
</evidence>
<sequence length="58" mass="6587">MKDTKDYGKLFLLLSLLSLIFANIAHWFFQGALAIGIPLSLLLSLISLIIYTMKIFKQ</sequence>
<proteinExistence type="predicted"/>